<dbReference type="InterPro" id="IPR050806">
    <property type="entry name" value="pacC/RIM101"/>
</dbReference>
<evidence type="ECO:0000256" key="3">
    <source>
        <dbReference type="ARBA" id="ARBA00022723"/>
    </source>
</evidence>
<evidence type="ECO:0000256" key="1">
    <source>
        <dbReference type="ARBA" id="ARBA00004123"/>
    </source>
</evidence>
<dbReference type="InterPro" id="IPR036236">
    <property type="entry name" value="Znf_C2H2_sf"/>
</dbReference>
<dbReference type="FunFam" id="3.30.160.60:FF:002343">
    <property type="entry name" value="Zinc finger protein 33A"/>
    <property type="match status" value="1"/>
</dbReference>
<dbReference type="PANTHER" id="PTHR47257:SF1">
    <property type="entry name" value="PH-RESPONSE TRANSCRIPTION FACTOR PACC_RIM101"/>
    <property type="match status" value="1"/>
</dbReference>
<keyword evidence="13" id="KW-1185">Reference proteome</keyword>
<evidence type="ECO:0000256" key="10">
    <source>
        <dbReference type="SAM" id="MobiDB-lite"/>
    </source>
</evidence>
<keyword evidence="5 9" id="KW-0863">Zinc-finger</keyword>
<evidence type="ECO:0000256" key="8">
    <source>
        <dbReference type="ARBA" id="ARBA00038089"/>
    </source>
</evidence>
<dbReference type="SUPFAM" id="SSF57667">
    <property type="entry name" value="beta-beta-alpha zinc fingers"/>
    <property type="match status" value="1"/>
</dbReference>
<feature type="compositionally biased region" description="Polar residues" evidence="10">
    <location>
        <begin position="64"/>
        <end position="91"/>
    </location>
</feature>
<feature type="domain" description="C2H2-type" evidence="11">
    <location>
        <begin position="19"/>
        <end position="46"/>
    </location>
</feature>
<dbReference type="EMBL" id="PVQB02001115">
    <property type="protein sequence ID" value="KAF4332295.1"/>
    <property type="molecule type" value="Genomic_DNA"/>
</dbReference>
<evidence type="ECO:0000256" key="4">
    <source>
        <dbReference type="ARBA" id="ARBA00022737"/>
    </source>
</evidence>
<reference evidence="12" key="1">
    <citation type="journal article" date="2017" name="Mycologia">
        <title>Fusarium algeriense, sp. nov., a novel toxigenic crown rot pathogen of durum wheat from Algeria is nested in the Fusarium burgessii species complex.</title>
        <authorList>
            <person name="Laraba I."/>
            <person name="Keddad A."/>
            <person name="Boureghda H."/>
            <person name="Abdallah N."/>
            <person name="Vaughan M.M."/>
            <person name="Proctor R.H."/>
            <person name="Busman M."/>
            <person name="O'Donnell K."/>
        </authorList>
    </citation>
    <scope>NUCLEOTIDE SEQUENCE</scope>
    <source>
        <strain evidence="12">NRRL 25174</strain>
    </source>
</reference>
<dbReference type="AlphaFoldDB" id="A0A9P5A4T1"/>
<dbReference type="Proteomes" id="UP000730481">
    <property type="component" value="Unassembled WGS sequence"/>
</dbReference>
<keyword evidence="3" id="KW-0479">Metal-binding</keyword>
<dbReference type="PROSITE" id="PS50157">
    <property type="entry name" value="ZINC_FINGER_C2H2_2"/>
    <property type="match status" value="1"/>
</dbReference>
<comment type="caution">
    <text evidence="12">The sequence shown here is derived from an EMBL/GenBank/DDBJ whole genome shotgun (WGS) entry which is preliminary data.</text>
</comment>
<evidence type="ECO:0000313" key="13">
    <source>
        <dbReference type="Proteomes" id="UP000730481"/>
    </source>
</evidence>
<dbReference type="InterPro" id="IPR013087">
    <property type="entry name" value="Znf_C2H2_type"/>
</dbReference>
<name>A0A9P5A4T1_9HYPO</name>
<sequence length="247" mass="27402">MKRDHMVSHIRVHVALKPHKCKFCGKSFKRPQDLKKHAKVQTPRSTNFLHWLTLPFQRHAHGSLQPSQDPQSGPDSRSQSPSDISQLNSPSRPWPSAYPSLEADSPVDHASYCDRNGQMRTNALPFPHHTRHPSGYYAPQPSTSHGLYFTQRPLNNPHSEHPGYSAASGGYDRKHTFDAVDESFGSAKRREIDPSSYAQIDYSLMPLPSSLSIHNSPMAANEQYILQPAGPAVVHGGPAPSQNPSAH</sequence>
<dbReference type="Gene3D" id="3.30.160.60">
    <property type="entry name" value="Classic Zinc Finger"/>
    <property type="match status" value="1"/>
</dbReference>
<evidence type="ECO:0000256" key="5">
    <source>
        <dbReference type="ARBA" id="ARBA00022771"/>
    </source>
</evidence>
<accession>A0A9P5A4T1</accession>
<reference evidence="12" key="2">
    <citation type="submission" date="2020-02" db="EMBL/GenBank/DDBJ databases">
        <title>Identification and distribution of gene clusters putatively required for synthesis of sphingolipid metabolism inhibitors in phylogenetically diverse species of the filamentous fungus Fusarium.</title>
        <authorList>
            <person name="Kim H.-S."/>
            <person name="Busman M."/>
            <person name="Brown D.W."/>
            <person name="Divon H."/>
            <person name="Uhlig S."/>
            <person name="Proctor R.H."/>
        </authorList>
    </citation>
    <scope>NUCLEOTIDE SEQUENCE</scope>
    <source>
        <strain evidence="12">NRRL 25174</strain>
    </source>
</reference>
<dbReference type="GO" id="GO:0008270">
    <property type="term" value="F:zinc ion binding"/>
    <property type="evidence" value="ECO:0007669"/>
    <property type="project" value="UniProtKB-KW"/>
</dbReference>
<keyword evidence="7" id="KW-0539">Nucleus</keyword>
<evidence type="ECO:0000256" key="6">
    <source>
        <dbReference type="ARBA" id="ARBA00022833"/>
    </source>
</evidence>
<comment type="similarity">
    <text evidence="8">Belongs to the pacC/RIM101 family.</text>
</comment>
<evidence type="ECO:0000256" key="2">
    <source>
        <dbReference type="ARBA" id="ARBA00022491"/>
    </source>
</evidence>
<evidence type="ECO:0000256" key="9">
    <source>
        <dbReference type="PROSITE-ProRule" id="PRU00042"/>
    </source>
</evidence>
<feature type="region of interest" description="Disordered" evidence="10">
    <location>
        <begin position="61"/>
        <end position="136"/>
    </location>
</feature>
<organism evidence="12 13">
    <name type="scientific">Fusarium beomiforme</name>
    <dbReference type="NCBI Taxonomy" id="44412"/>
    <lineage>
        <taxon>Eukaryota</taxon>
        <taxon>Fungi</taxon>
        <taxon>Dikarya</taxon>
        <taxon>Ascomycota</taxon>
        <taxon>Pezizomycotina</taxon>
        <taxon>Sordariomycetes</taxon>
        <taxon>Hypocreomycetidae</taxon>
        <taxon>Hypocreales</taxon>
        <taxon>Nectriaceae</taxon>
        <taxon>Fusarium</taxon>
        <taxon>Fusarium burgessii species complex</taxon>
    </lineage>
</organism>
<dbReference type="GO" id="GO:0005634">
    <property type="term" value="C:nucleus"/>
    <property type="evidence" value="ECO:0007669"/>
    <property type="project" value="UniProtKB-SubCell"/>
</dbReference>
<dbReference type="GO" id="GO:0045944">
    <property type="term" value="P:positive regulation of transcription by RNA polymerase II"/>
    <property type="evidence" value="ECO:0007669"/>
    <property type="project" value="TreeGrafter"/>
</dbReference>
<protein>
    <submittedName>
        <fullName evidence="12">PH-response transcription factor pacC RIM101</fullName>
    </submittedName>
</protein>
<keyword evidence="2" id="KW-0678">Repressor</keyword>
<evidence type="ECO:0000313" key="12">
    <source>
        <dbReference type="EMBL" id="KAF4332295.1"/>
    </source>
</evidence>
<proteinExistence type="inferred from homology"/>
<keyword evidence="4" id="KW-0677">Repeat</keyword>
<dbReference type="OrthoDB" id="6155966at2759"/>
<evidence type="ECO:0000259" key="11">
    <source>
        <dbReference type="PROSITE" id="PS50157"/>
    </source>
</evidence>
<evidence type="ECO:0000256" key="7">
    <source>
        <dbReference type="ARBA" id="ARBA00023242"/>
    </source>
</evidence>
<dbReference type="PANTHER" id="PTHR47257">
    <property type="entry name" value="PH-RESPONSE TRANSCRIPTION FACTOR PACC/RIM101"/>
    <property type="match status" value="1"/>
</dbReference>
<comment type="subcellular location">
    <subcellularLocation>
        <location evidence="1">Nucleus</location>
    </subcellularLocation>
</comment>
<gene>
    <name evidence="12" type="ORF">FBEOM_13910</name>
</gene>
<keyword evidence="6" id="KW-0862">Zinc</keyword>